<sequence>MIKLIALDMDGTLLNNNKHIVEAQKKAIKRAAQEGIKIVLCTGRPLFGVEPLYKELDFDEEEYVILNNGCEIRETKNWSLVDSHTLTKEEIIDLYNFGKGYNFDFTLFDEKHYFCVGKPNEYTVRDGNFVYVPITEIDLEEAVSGKYTIFKGMYVGDPEEVDRFQKNIPENMKKLYEFVRSQVSILEAMPLGVNKGTALKDFANRLGIDKSEVMALGDGNNDIEMLEYAGFGIAMANGTEAAKKAAKFITDTNENDGVAKAIYKYVFNEN</sequence>
<dbReference type="Proteomes" id="UP000321606">
    <property type="component" value="Chromosome"/>
</dbReference>
<dbReference type="InterPro" id="IPR006379">
    <property type="entry name" value="HAD-SF_hydro_IIB"/>
</dbReference>
<dbReference type="RefSeq" id="WP_026737495.1">
    <property type="nucleotide sequence ID" value="NZ_AP019822.1"/>
</dbReference>
<dbReference type="PROSITE" id="PS01228">
    <property type="entry name" value="COF_1"/>
    <property type="match status" value="1"/>
</dbReference>
<dbReference type="AlphaFoldDB" id="A0A510JA77"/>
<dbReference type="NCBIfam" id="TIGR00099">
    <property type="entry name" value="Cof-subfamily"/>
    <property type="match status" value="1"/>
</dbReference>
<dbReference type="GO" id="GO:0016791">
    <property type="term" value="F:phosphatase activity"/>
    <property type="evidence" value="ECO:0007669"/>
    <property type="project" value="TreeGrafter"/>
</dbReference>
<reference evidence="1 2" key="1">
    <citation type="submission" date="2019-07" db="EMBL/GenBank/DDBJ databases">
        <title>Complete Genome Sequence of Leptotrichia goodfellowii Strain JCM 16774.</title>
        <authorList>
            <person name="Watanabe S."/>
            <person name="Cui L."/>
        </authorList>
    </citation>
    <scope>NUCLEOTIDE SEQUENCE [LARGE SCALE GENOMIC DNA]</scope>
    <source>
        <strain evidence="1 2">JCM16774</strain>
    </source>
</reference>
<dbReference type="SFLD" id="SFLDG01140">
    <property type="entry name" value="C2.B:_Phosphomannomutase_and_P"/>
    <property type="match status" value="1"/>
</dbReference>
<proteinExistence type="predicted"/>
<gene>
    <name evidence="1" type="ORF">JCM16774_1029</name>
</gene>
<name>A0A510JA77_9FUSO</name>
<dbReference type="PRINTS" id="PR00119">
    <property type="entry name" value="CATATPASE"/>
</dbReference>
<dbReference type="Pfam" id="PF08282">
    <property type="entry name" value="Hydrolase_3"/>
    <property type="match status" value="1"/>
</dbReference>
<dbReference type="InterPro" id="IPR036412">
    <property type="entry name" value="HAD-like_sf"/>
</dbReference>
<dbReference type="SFLD" id="SFLDG01144">
    <property type="entry name" value="C2.B.4:_PGP_Like"/>
    <property type="match status" value="1"/>
</dbReference>
<dbReference type="SUPFAM" id="SSF56784">
    <property type="entry name" value="HAD-like"/>
    <property type="match status" value="1"/>
</dbReference>
<dbReference type="EMBL" id="AP019822">
    <property type="protein sequence ID" value="BBM36097.1"/>
    <property type="molecule type" value="Genomic_DNA"/>
</dbReference>
<dbReference type="Gene3D" id="3.30.1240.10">
    <property type="match status" value="1"/>
</dbReference>
<dbReference type="InterPro" id="IPR000150">
    <property type="entry name" value="Cof"/>
</dbReference>
<evidence type="ECO:0000313" key="1">
    <source>
        <dbReference type="EMBL" id="BBM36097.1"/>
    </source>
</evidence>
<organism evidence="1 2">
    <name type="scientific">Pseudoleptotrichia goodfellowii</name>
    <dbReference type="NCBI Taxonomy" id="157692"/>
    <lineage>
        <taxon>Bacteria</taxon>
        <taxon>Fusobacteriati</taxon>
        <taxon>Fusobacteriota</taxon>
        <taxon>Fusobacteriia</taxon>
        <taxon>Fusobacteriales</taxon>
        <taxon>Leptotrichiaceae</taxon>
        <taxon>Pseudoleptotrichia</taxon>
    </lineage>
</organism>
<dbReference type="PROSITE" id="PS01229">
    <property type="entry name" value="COF_2"/>
    <property type="match status" value="1"/>
</dbReference>
<dbReference type="OrthoDB" id="9790031at2"/>
<dbReference type="SFLD" id="SFLDS00003">
    <property type="entry name" value="Haloacid_Dehalogenase"/>
    <property type="match status" value="1"/>
</dbReference>
<dbReference type="PANTHER" id="PTHR10000:SF8">
    <property type="entry name" value="HAD SUPERFAMILY HYDROLASE-LIKE, TYPE 3"/>
    <property type="match status" value="1"/>
</dbReference>
<dbReference type="GO" id="GO:0005829">
    <property type="term" value="C:cytosol"/>
    <property type="evidence" value="ECO:0007669"/>
    <property type="project" value="TreeGrafter"/>
</dbReference>
<dbReference type="InterPro" id="IPR023214">
    <property type="entry name" value="HAD_sf"/>
</dbReference>
<dbReference type="PANTHER" id="PTHR10000">
    <property type="entry name" value="PHOSPHOSERINE PHOSPHATASE"/>
    <property type="match status" value="1"/>
</dbReference>
<dbReference type="NCBIfam" id="TIGR01484">
    <property type="entry name" value="HAD-SF-IIB"/>
    <property type="match status" value="2"/>
</dbReference>
<protein>
    <submittedName>
        <fullName evidence="1">Cof-like hydrolase</fullName>
    </submittedName>
</protein>
<dbReference type="KEGG" id="lgo:JCM16774_1029"/>
<accession>A0A510JA77</accession>
<dbReference type="STRING" id="714315.GCA_000516535_01020"/>
<dbReference type="Gene3D" id="3.40.50.1000">
    <property type="entry name" value="HAD superfamily/HAD-like"/>
    <property type="match status" value="1"/>
</dbReference>
<dbReference type="GO" id="GO:0000287">
    <property type="term" value="F:magnesium ion binding"/>
    <property type="evidence" value="ECO:0007669"/>
    <property type="project" value="TreeGrafter"/>
</dbReference>
<dbReference type="CDD" id="cd07516">
    <property type="entry name" value="HAD_Pase"/>
    <property type="match status" value="1"/>
</dbReference>
<keyword evidence="1" id="KW-0378">Hydrolase</keyword>
<evidence type="ECO:0000313" key="2">
    <source>
        <dbReference type="Proteomes" id="UP000321606"/>
    </source>
</evidence>